<evidence type="ECO:0000313" key="2">
    <source>
        <dbReference type="Proteomes" id="UP000318578"/>
    </source>
</evidence>
<gene>
    <name evidence="1" type="ORF">FNH06_26600</name>
</gene>
<dbReference type="AlphaFoldDB" id="A0A558A3H1"/>
<organism evidence="1 2">
    <name type="scientific">Amycolatopsis acidiphila</name>
    <dbReference type="NCBI Taxonomy" id="715473"/>
    <lineage>
        <taxon>Bacteria</taxon>
        <taxon>Bacillati</taxon>
        <taxon>Actinomycetota</taxon>
        <taxon>Actinomycetes</taxon>
        <taxon>Pseudonocardiales</taxon>
        <taxon>Pseudonocardiaceae</taxon>
        <taxon>Amycolatopsis</taxon>
    </lineage>
</organism>
<protein>
    <submittedName>
        <fullName evidence="1">Uncharacterized protein</fullName>
    </submittedName>
</protein>
<accession>A0A558A3H1</accession>
<proteinExistence type="predicted"/>
<comment type="caution">
    <text evidence="1">The sequence shown here is derived from an EMBL/GenBank/DDBJ whole genome shotgun (WGS) entry which is preliminary data.</text>
</comment>
<sequence length="98" mass="9874">MSGDLGVRLKFALAVVLPALFLALPAVTGAGPAELATAPAALATAGICVRLEAAAAPAHVHAVRLRERAELVDCVRFRDQGAPGRARPRAPSTGGLAA</sequence>
<name>A0A558A3H1_9PSEU</name>
<evidence type="ECO:0000313" key="1">
    <source>
        <dbReference type="EMBL" id="TVT18787.1"/>
    </source>
</evidence>
<keyword evidence="2" id="KW-1185">Reference proteome</keyword>
<dbReference type="EMBL" id="VJZA01000056">
    <property type="protein sequence ID" value="TVT18787.1"/>
    <property type="molecule type" value="Genomic_DNA"/>
</dbReference>
<dbReference type="Proteomes" id="UP000318578">
    <property type="component" value="Unassembled WGS sequence"/>
</dbReference>
<reference evidence="1 2" key="1">
    <citation type="submission" date="2019-07" db="EMBL/GenBank/DDBJ databases">
        <title>New species of Amycolatopsis and Streptomyces.</title>
        <authorList>
            <person name="Duangmal K."/>
            <person name="Teo W.F.A."/>
            <person name="Lipun K."/>
        </authorList>
    </citation>
    <scope>NUCLEOTIDE SEQUENCE [LARGE SCALE GENOMIC DNA]</scope>
    <source>
        <strain evidence="1 2">JCM 30562</strain>
    </source>
</reference>